<dbReference type="InterPro" id="IPR035924">
    <property type="entry name" value="FlaG-like_sf"/>
</dbReference>
<keyword evidence="3" id="KW-1185">Reference proteome</keyword>
<keyword evidence="2" id="KW-0969">Cilium</keyword>
<sequence>MDVNNVAAGESKNLGSMPVAPAMVRQDKQKVAVMPVASSGGSEGAALDRKAMSQREGKLSQEQAVQYVREVQARFDKMGTNLQFSIDNSSADVVVKITDKNSGDLIRQFPTEEILQLRTKLNDLVGMLFDGKA</sequence>
<organism evidence="2 3">
    <name type="scientific">Thiovibrio frasassiensis</name>
    <dbReference type="NCBI Taxonomy" id="2984131"/>
    <lineage>
        <taxon>Bacteria</taxon>
        <taxon>Pseudomonadati</taxon>
        <taxon>Thermodesulfobacteriota</taxon>
        <taxon>Desulfobulbia</taxon>
        <taxon>Desulfobulbales</taxon>
        <taxon>Thiovibrionaceae</taxon>
        <taxon>Thiovibrio</taxon>
    </lineage>
</organism>
<feature type="region of interest" description="Disordered" evidence="1">
    <location>
        <begin position="35"/>
        <end position="59"/>
    </location>
</feature>
<gene>
    <name evidence="2" type="ORF">OLX77_01260</name>
</gene>
<proteinExistence type="predicted"/>
<reference evidence="2" key="2">
    <citation type="submission" date="2022-10" db="EMBL/GenBank/DDBJ databases">
        <authorList>
            <person name="Aronson H.S."/>
        </authorList>
    </citation>
    <scope>NUCLEOTIDE SEQUENCE</scope>
    <source>
        <strain evidence="2">RS19-109</strain>
    </source>
</reference>
<dbReference type="Proteomes" id="UP001154240">
    <property type="component" value="Unassembled WGS sequence"/>
</dbReference>
<dbReference type="PANTHER" id="PTHR37166:SF1">
    <property type="entry name" value="PROTEIN FLAG"/>
    <property type="match status" value="1"/>
</dbReference>
<dbReference type="RefSeq" id="WP_307631766.1">
    <property type="nucleotide sequence ID" value="NZ_JAPHEH010000001.1"/>
</dbReference>
<dbReference type="InterPro" id="IPR005186">
    <property type="entry name" value="FlaG"/>
</dbReference>
<comment type="caution">
    <text evidence="2">The sequence shown here is derived from an EMBL/GenBank/DDBJ whole genome shotgun (WGS) entry which is preliminary data.</text>
</comment>
<name>A0A9X4RK73_9BACT</name>
<dbReference type="EMBL" id="JAPHEH010000001">
    <property type="protein sequence ID" value="MDG4474786.1"/>
    <property type="molecule type" value="Genomic_DNA"/>
</dbReference>
<reference evidence="2" key="1">
    <citation type="journal article" date="2022" name="bioRxiv">
        <title>Thiovibrio frasassiensisgen. nov., sp. nov., an autotrophic, elemental sulfur disproportionating bacterium isolated from sulfidic karst sediment, and proposal of Thiovibrionaceae fam. nov.</title>
        <authorList>
            <person name="Aronson H."/>
            <person name="Thomas C."/>
            <person name="Bhattacharyya M."/>
            <person name="Eckstein S."/>
            <person name="Jensen S."/>
            <person name="Barco R."/>
            <person name="Macalady J."/>
            <person name="Amend J."/>
        </authorList>
    </citation>
    <scope>NUCLEOTIDE SEQUENCE</scope>
    <source>
        <strain evidence="2">RS19-109</strain>
    </source>
</reference>
<protein>
    <submittedName>
        <fullName evidence="2">Flagellar protein FlaG</fullName>
    </submittedName>
</protein>
<dbReference type="AlphaFoldDB" id="A0A9X4RK73"/>
<accession>A0A9X4RK73</accession>
<dbReference type="Pfam" id="PF03646">
    <property type="entry name" value="FlaG"/>
    <property type="match status" value="1"/>
</dbReference>
<evidence type="ECO:0000256" key="1">
    <source>
        <dbReference type="SAM" id="MobiDB-lite"/>
    </source>
</evidence>
<feature type="compositionally biased region" description="Basic and acidic residues" evidence="1">
    <location>
        <begin position="46"/>
        <end position="59"/>
    </location>
</feature>
<evidence type="ECO:0000313" key="3">
    <source>
        <dbReference type="Proteomes" id="UP001154240"/>
    </source>
</evidence>
<dbReference type="PANTHER" id="PTHR37166">
    <property type="entry name" value="PROTEIN FLAG"/>
    <property type="match status" value="1"/>
</dbReference>
<keyword evidence="2" id="KW-0282">Flagellum</keyword>
<dbReference type="Gene3D" id="3.30.160.170">
    <property type="entry name" value="FlaG-like"/>
    <property type="match status" value="1"/>
</dbReference>
<feature type="region of interest" description="Disordered" evidence="1">
    <location>
        <begin position="1"/>
        <end position="20"/>
    </location>
</feature>
<dbReference type="SUPFAM" id="SSF160214">
    <property type="entry name" value="FlaG-like"/>
    <property type="match status" value="1"/>
</dbReference>
<keyword evidence="2" id="KW-0966">Cell projection</keyword>
<evidence type="ECO:0000313" key="2">
    <source>
        <dbReference type="EMBL" id="MDG4474786.1"/>
    </source>
</evidence>